<dbReference type="InterPro" id="IPR012340">
    <property type="entry name" value="NA-bd_OB-fold"/>
</dbReference>
<name>A0A445AYN1_ARAHY</name>
<comment type="caution">
    <text evidence="1">The sequence shown here is derived from an EMBL/GenBank/DDBJ whole genome shotgun (WGS) entry which is preliminary data.</text>
</comment>
<sequence length="149" mass="17158">MKANFLFTTIVKEIKDPILKIFQHYFEFASLETLFDRVGQRKILTDIIGKLHALGEEEQVDVKGKPTKIRRMELILKENIVLKRNLSIQINKEITTQIKGQKIIALTSTLVSDYSVSTTSSTKIYINPQTEEFAQLTYGYFITNKSLKN</sequence>
<dbReference type="Proteomes" id="UP000289738">
    <property type="component" value="Chromosome B01"/>
</dbReference>
<accession>A0A445AYN1</accession>
<protein>
    <submittedName>
        <fullName evidence="1">Uncharacterized protein</fullName>
    </submittedName>
</protein>
<dbReference type="EMBL" id="SDMP01000011">
    <property type="protein sequence ID" value="RYR31529.1"/>
    <property type="molecule type" value="Genomic_DNA"/>
</dbReference>
<evidence type="ECO:0000313" key="2">
    <source>
        <dbReference type="Proteomes" id="UP000289738"/>
    </source>
</evidence>
<dbReference type="Gene3D" id="2.40.50.140">
    <property type="entry name" value="Nucleic acid-binding proteins"/>
    <property type="match status" value="1"/>
</dbReference>
<organism evidence="1 2">
    <name type="scientific">Arachis hypogaea</name>
    <name type="common">Peanut</name>
    <dbReference type="NCBI Taxonomy" id="3818"/>
    <lineage>
        <taxon>Eukaryota</taxon>
        <taxon>Viridiplantae</taxon>
        <taxon>Streptophyta</taxon>
        <taxon>Embryophyta</taxon>
        <taxon>Tracheophyta</taxon>
        <taxon>Spermatophyta</taxon>
        <taxon>Magnoliopsida</taxon>
        <taxon>eudicotyledons</taxon>
        <taxon>Gunneridae</taxon>
        <taxon>Pentapetalae</taxon>
        <taxon>rosids</taxon>
        <taxon>fabids</taxon>
        <taxon>Fabales</taxon>
        <taxon>Fabaceae</taxon>
        <taxon>Papilionoideae</taxon>
        <taxon>50 kb inversion clade</taxon>
        <taxon>dalbergioids sensu lato</taxon>
        <taxon>Dalbergieae</taxon>
        <taxon>Pterocarpus clade</taxon>
        <taxon>Arachis</taxon>
    </lineage>
</organism>
<proteinExistence type="predicted"/>
<gene>
    <name evidence="1" type="ORF">Ahy_B01g056333</name>
</gene>
<keyword evidence="2" id="KW-1185">Reference proteome</keyword>
<evidence type="ECO:0000313" key="1">
    <source>
        <dbReference type="EMBL" id="RYR31529.1"/>
    </source>
</evidence>
<dbReference type="AlphaFoldDB" id="A0A445AYN1"/>
<dbReference type="SUPFAM" id="SSF50249">
    <property type="entry name" value="Nucleic acid-binding proteins"/>
    <property type="match status" value="1"/>
</dbReference>
<reference evidence="1 2" key="1">
    <citation type="submission" date="2019-01" db="EMBL/GenBank/DDBJ databases">
        <title>Sequencing of cultivated peanut Arachis hypogaea provides insights into genome evolution and oil improvement.</title>
        <authorList>
            <person name="Chen X."/>
        </authorList>
    </citation>
    <scope>NUCLEOTIDE SEQUENCE [LARGE SCALE GENOMIC DNA]</scope>
    <source>
        <strain evidence="2">cv. Fuhuasheng</strain>
        <tissue evidence="1">Leaves</tissue>
    </source>
</reference>